<accession>A0ACB6ZQG4</accession>
<organism evidence="1 2">
    <name type="scientific">Thelephora ganbajun</name>
    <name type="common">Ganba fungus</name>
    <dbReference type="NCBI Taxonomy" id="370292"/>
    <lineage>
        <taxon>Eukaryota</taxon>
        <taxon>Fungi</taxon>
        <taxon>Dikarya</taxon>
        <taxon>Basidiomycota</taxon>
        <taxon>Agaricomycotina</taxon>
        <taxon>Agaricomycetes</taxon>
        <taxon>Thelephorales</taxon>
        <taxon>Thelephoraceae</taxon>
        <taxon>Thelephora</taxon>
    </lineage>
</organism>
<evidence type="ECO:0000313" key="1">
    <source>
        <dbReference type="EMBL" id="KAF9651757.1"/>
    </source>
</evidence>
<reference evidence="1" key="2">
    <citation type="journal article" date="2020" name="Nat. Commun.">
        <title>Large-scale genome sequencing of mycorrhizal fungi provides insights into the early evolution of symbiotic traits.</title>
        <authorList>
            <person name="Miyauchi S."/>
            <person name="Kiss E."/>
            <person name="Kuo A."/>
            <person name="Drula E."/>
            <person name="Kohler A."/>
            <person name="Sanchez-Garcia M."/>
            <person name="Morin E."/>
            <person name="Andreopoulos B."/>
            <person name="Barry K.W."/>
            <person name="Bonito G."/>
            <person name="Buee M."/>
            <person name="Carver A."/>
            <person name="Chen C."/>
            <person name="Cichocki N."/>
            <person name="Clum A."/>
            <person name="Culley D."/>
            <person name="Crous P.W."/>
            <person name="Fauchery L."/>
            <person name="Girlanda M."/>
            <person name="Hayes R.D."/>
            <person name="Keri Z."/>
            <person name="LaButti K."/>
            <person name="Lipzen A."/>
            <person name="Lombard V."/>
            <person name="Magnuson J."/>
            <person name="Maillard F."/>
            <person name="Murat C."/>
            <person name="Nolan M."/>
            <person name="Ohm R.A."/>
            <person name="Pangilinan J."/>
            <person name="Pereira M.F."/>
            <person name="Perotto S."/>
            <person name="Peter M."/>
            <person name="Pfister S."/>
            <person name="Riley R."/>
            <person name="Sitrit Y."/>
            <person name="Stielow J.B."/>
            <person name="Szollosi G."/>
            <person name="Zifcakova L."/>
            <person name="Stursova M."/>
            <person name="Spatafora J.W."/>
            <person name="Tedersoo L."/>
            <person name="Vaario L.M."/>
            <person name="Yamada A."/>
            <person name="Yan M."/>
            <person name="Wang P."/>
            <person name="Xu J."/>
            <person name="Bruns T."/>
            <person name="Baldrian P."/>
            <person name="Vilgalys R."/>
            <person name="Dunand C."/>
            <person name="Henrissat B."/>
            <person name="Grigoriev I.V."/>
            <person name="Hibbett D."/>
            <person name="Nagy L.G."/>
            <person name="Martin F.M."/>
        </authorList>
    </citation>
    <scope>NUCLEOTIDE SEQUENCE</scope>
    <source>
        <strain evidence="1">P2</strain>
    </source>
</reference>
<name>A0ACB6ZQG4_THEGA</name>
<sequence>MIPLVPTLALAFLSFTCSVFVILRILIPILPPHPLSRRVAPAEFGLPNFKKLAPVDKTHIWIAACDILALIVFIWQVIAESLGGPTNFAAGLDPLAAVRLWFASTVRATCVFVIIVMTLLHVRLARPVDFGKSHWLIWGPGLLLIITSTTVAGVLAGASFPSFFIGMIAYSSSITLLGVVVFAGLVGTLVAIRRNLTSTAELDDSWPPMRQVDEKRHSFAQEDVDALKDGSSWITSDAGSCHGGSISAFSLSTHQTHVRKSSNSSSNLHHGSVPPKSTFWFNSEAPGRISPVPPVPPLPAPYRPASPTSAGMCDDPDPFRRTVGNDPRIRNGSQASWLTEPSVAPSTATAWSFPATRPASRPNTSGMFPQSTADLHAELLRPTAPSRPQTPAISSAQVLGGYGFSDVSLAEKQAGLVAVPEGDLDTNVPRVMTWFISILLPCAFSLPYFVSIHLTGTASTAASILMVLAITLPSPFLTLSILFHWSLLVPSGLFESTAQPMPELARTSSPTIVRPWSHEYKRSGSVTVVEGRRSGDVWVANGDAIDGKTKIGRAFEMLNAKPKLSVLPLENAIVKTIDGELTPPLPLQSAPNSVPPTPVSENSEELGRKKSKASSYCSGTDETVLHTARVMVAQKHYSALAMTMVVPPSPDPERRSFTASPEEMETTGIASGVAIYERTEGRSHCRTRSTSSISTSRSRNVISPPPAFPLPPTPPSVKAARAMAHKRSYSSGLSMAEIDALSAGILPNLVPGLKIGEGVRISEDWRLSNASHASPSMTGKTFDDFLAGLPKELGALPGEFSSPEFHSTPATNGKKVGQRARKAGHKRHHFSLPSLSLGKDGIHGLSAWKTEVNNGLEVPAQEERRNTVIGEQRHETTLDTVREVDEPSRPSSP</sequence>
<reference evidence="1" key="1">
    <citation type="submission" date="2019-10" db="EMBL/GenBank/DDBJ databases">
        <authorList>
            <consortium name="DOE Joint Genome Institute"/>
            <person name="Kuo A."/>
            <person name="Miyauchi S."/>
            <person name="Kiss E."/>
            <person name="Drula E."/>
            <person name="Kohler A."/>
            <person name="Sanchez-Garcia M."/>
            <person name="Andreopoulos B."/>
            <person name="Barry K.W."/>
            <person name="Bonito G."/>
            <person name="Buee M."/>
            <person name="Carver A."/>
            <person name="Chen C."/>
            <person name="Cichocki N."/>
            <person name="Clum A."/>
            <person name="Culley D."/>
            <person name="Crous P.W."/>
            <person name="Fauchery L."/>
            <person name="Girlanda M."/>
            <person name="Hayes R."/>
            <person name="Keri Z."/>
            <person name="Labutti K."/>
            <person name="Lipzen A."/>
            <person name="Lombard V."/>
            <person name="Magnuson J."/>
            <person name="Maillard F."/>
            <person name="Morin E."/>
            <person name="Murat C."/>
            <person name="Nolan M."/>
            <person name="Ohm R."/>
            <person name="Pangilinan J."/>
            <person name="Pereira M."/>
            <person name="Perotto S."/>
            <person name="Peter M."/>
            <person name="Riley R."/>
            <person name="Sitrit Y."/>
            <person name="Stielow B."/>
            <person name="Szollosi G."/>
            <person name="Zifcakova L."/>
            <person name="Stursova M."/>
            <person name="Spatafora J.W."/>
            <person name="Tedersoo L."/>
            <person name="Vaario L.-M."/>
            <person name="Yamada A."/>
            <person name="Yan M."/>
            <person name="Wang P."/>
            <person name="Xu J."/>
            <person name="Bruns T."/>
            <person name="Baldrian P."/>
            <person name="Vilgalys R."/>
            <person name="Henrissat B."/>
            <person name="Grigoriev I.V."/>
            <person name="Hibbett D."/>
            <person name="Nagy L.G."/>
            <person name="Martin F.M."/>
        </authorList>
    </citation>
    <scope>NUCLEOTIDE SEQUENCE</scope>
    <source>
        <strain evidence="1">P2</strain>
    </source>
</reference>
<evidence type="ECO:0000313" key="2">
    <source>
        <dbReference type="Proteomes" id="UP000886501"/>
    </source>
</evidence>
<gene>
    <name evidence="1" type="ORF">BDM02DRAFT_3070620</name>
</gene>
<dbReference type="Proteomes" id="UP000886501">
    <property type="component" value="Unassembled WGS sequence"/>
</dbReference>
<feature type="non-terminal residue" evidence="1">
    <location>
        <position position="893"/>
    </location>
</feature>
<comment type="caution">
    <text evidence="1">The sequence shown here is derived from an EMBL/GenBank/DDBJ whole genome shotgun (WGS) entry which is preliminary data.</text>
</comment>
<proteinExistence type="predicted"/>
<dbReference type="EMBL" id="MU117973">
    <property type="protein sequence ID" value="KAF9651757.1"/>
    <property type="molecule type" value="Genomic_DNA"/>
</dbReference>
<protein>
    <submittedName>
        <fullName evidence="1">Uncharacterized protein</fullName>
    </submittedName>
</protein>
<keyword evidence="2" id="KW-1185">Reference proteome</keyword>